<sequence>MQPNDPHIHRTTSERNRHGSQREKREKSPAKSNPSEAASCNMLGNIQSQKLGYFTSTPNVAAALKSSTHPPKRDKSMYNATSESELLDREILPIFQKLLTERNKSLHNIDYSFGRSCPNISIKCDIVEYL</sequence>
<organism evidence="3 4">
    <name type="scientific">Dendroctonus ponderosae</name>
    <name type="common">Mountain pine beetle</name>
    <dbReference type="NCBI Taxonomy" id="77166"/>
    <lineage>
        <taxon>Eukaryota</taxon>
        <taxon>Metazoa</taxon>
        <taxon>Ecdysozoa</taxon>
        <taxon>Arthropoda</taxon>
        <taxon>Hexapoda</taxon>
        <taxon>Insecta</taxon>
        <taxon>Pterygota</taxon>
        <taxon>Neoptera</taxon>
        <taxon>Endopterygota</taxon>
        <taxon>Coleoptera</taxon>
        <taxon>Polyphaga</taxon>
        <taxon>Cucujiformia</taxon>
        <taxon>Curculionidae</taxon>
        <taxon>Scolytinae</taxon>
        <taxon>Dendroctonus</taxon>
    </lineage>
</organism>
<protein>
    <submittedName>
        <fullName evidence="3">Uncharacterized protein</fullName>
    </submittedName>
</protein>
<dbReference type="STRING" id="77166.U4TTK1"/>
<accession>U4TTK1</accession>
<proteinExistence type="predicted"/>
<evidence type="ECO:0000313" key="2">
    <source>
        <dbReference type="EMBL" id="ERL84101.1"/>
    </source>
</evidence>
<name>U4TTK1_DENPD</name>
<dbReference type="AlphaFoldDB" id="U4TTK1"/>
<dbReference type="EMBL" id="KB631093">
    <property type="protein sequence ID" value="ERL84101.1"/>
    <property type="molecule type" value="Genomic_DNA"/>
</dbReference>
<dbReference type="EMBL" id="KB631094">
    <property type="protein sequence ID" value="ERL84107.1"/>
    <property type="molecule type" value="Genomic_DNA"/>
</dbReference>
<feature type="compositionally biased region" description="Basic and acidic residues" evidence="1">
    <location>
        <begin position="1"/>
        <end position="29"/>
    </location>
</feature>
<reference evidence="3 4" key="1">
    <citation type="journal article" date="2013" name="Genome Biol.">
        <title>Draft genome of the mountain pine beetle, Dendroctonus ponderosae Hopkins, a major forest pest.</title>
        <authorList>
            <person name="Keeling C.I."/>
            <person name="Yuen M.M."/>
            <person name="Liao N.Y."/>
            <person name="Docking T.R."/>
            <person name="Chan S.K."/>
            <person name="Taylor G.A."/>
            <person name="Palmquist D.L."/>
            <person name="Jackman S.D."/>
            <person name="Nguyen A."/>
            <person name="Li M."/>
            <person name="Henderson H."/>
            <person name="Janes J.K."/>
            <person name="Zhao Y."/>
            <person name="Pandoh P."/>
            <person name="Moore R."/>
            <person name="Sperling F.A."/>
            <person name="Huber D.P."/>
            <person name="Birol I."/>
            <person name="Jones S.J."/>
            <person name="Bohlmann J."/>
        </authorList>
    </citation>
    <scope>NUCLEOTIDE SEQUENCE</scope>
</reference>
<evidence type="ECO:0000313" key="4">
    <source>
        <dbReference type="Proteomes" id="UP000030742"/>
    </source>
</evidence>
<evidence type="ECO:0000256" key="1">
    <source>
        <dbReference type="SAM" id="MobiDB-lite"/>
    </source>
</evidence>
<dbReference type="OrthoDB" id="2150267at2759"/>
<gene>
    <name evidence="2" type="ORF">D910_01438</name>
    <name evidence="3" type="ORF">D910_01444</name>
</gene>
<evidence type="ECO:0000313" key="3">
    <source>
        <dbReference type="EMBL" id="ERL84107.1"/>
    </source>
</evidence>
<dbReference type="Proteomes" id="UP000030742">
    <property type="component" value="Unassembled WGS sequence"/>
</dbReference>
<feature type="region of interest" description="Disordered" evidence="1">
    <location>
        <begin position="1"/>
        <end position="38"/>
    </location>
</feature>